<dbReference type="Proteomes" id="UP001642260">
    <property type="component" value="Unassembled WGS sequence"/>
</dbReference>
<evidence type="ECO:0008006" key="5">
    <source>
        <dbReference type="Google" id="ProtNLM"/>
    </source>
</evidence>
<keyword evidence="4" id="KW-1185">Reference proteome</keyword>
<dbReference type="AlphaFoldDB" id="A0ABC8JEQ3"/>
<dbReference type="PANTHER" id="PTHR31672:SF4">
    <property type="entry name" value="F-BOX DOMAIN-CONTAINING PROTEIN"/>
    <property type="match status" value="1"/>
</dbReference>
<dbReference type="PANTHER" id="PTHR31672">
    <property type="entry name" value="BNACNNG10540D PROTEIN"/>
    <property type="match status" value="1"/>
</dbReference>
<dbReference type="InterPro" id="IPR036047">
    <property type="entry name" value="F-box-like_dom_sf"/>
</dbReference>
<dbReference type="InterPro" id="IPR056592">
    <property type="entry name" value="Beta-prop_At3g26010-like"/>
</dbReference>
<dbReference type="EMBL" id="CAKOAT010088822">
    <property type="protein sequence ID" value="CAH8319456.1"/>
    <property type="molecule type" value="Genomic_DNA"/>
</dbReference>
<dbReference type="NCBIfam" id="TIGR01640">
    <property type="entry name" value="F_box_assoc_1"/>
    <property type="match status" value="1"/>
</dbReference>
<dbReference type="Pfam" id="PF12937">
    <property type="entry name" value="F-box-like"/>
    <property type="match status" value="1"/>
</dbReference>
<organism evidence="3 4">
    <name type="scientific">Eruca vesicaria subsp. sativa</name>
    <name type="common">Garden rocket</name>
    <name type="synonym">Eruca sativa</name>
    <dbReference type="NCBI Taxonomy" id="29727"/>
    <lineage>
        <taxon>Eukaryota</taxon>
        <taxon>Viridiplantae</taxon>
        <taxon>Streptophyta</taxon>
        <taxon>Embryophyta</taxon>
        <taxon>Tracheophyta</taxon>
        <taxon>Spermatophyta</taxon>
        <taxon>Magnoliopsida</taxon>
        <taxon>eudicotyledons</taxon>
        <taxon>Gunneridae</taxon>
        <taxon>Pentapetalae</taxon>
        <taxon>rosids</taxon>
        <taxon>malvids</taxon>
        <taxon>Brassicales</taxon>
        <taxon>Brassicaceae</taxon>
        <taxon>Brassiceae</taxon>
        <taxon>Eruca</taxon>
    </lineage>
</organism>
<gene>
    <name evidence="3" type="ORF">ERUC_LOCUS8471</name>
</gene>
<dbReference type="SUPFAM" id="SSF81383">
    <property type="entry name" value="F-box domain"/>
    <property type="match status" value="1"/>
</dbReference>
<evidence type="ECO:0000313" key="4">
    <source>
        <dbReference type="Proteomes" id="UP001642260"/>
    </source>
</evidence>
<feature type="domain" description="F-box protein At3g26010-like beta-propeller" evidence="2">
    <location>
        <begin position="122"/>
        <end position="309"/>
    </location>
</feature>
<protein>
    <recommendedName>
        <fullName evidence="5">F-box domain-containing protein</fullName>
    </recommendedName>
</protein>
<name>A0ABC8JEQ3_ERUVS</name>
<reference evidence="3 4" key="1">
    <citation type="submission" date="2022-03" db="EMBL/GenBank/DDBJ databases">
        <authorList>
            <person name="Macdonald S."/>
            <person name="Ahmed S."/>
            <person name="Newling K."/>
        </authorList>
    </citation>
    <scope>NUCLEOTIDE SEQUENCE [LARGE SCALE GENOMIC DNA]</scope>
</reference>
<feature type="domain" description="F-box" evidence="1">
    <location>
        <begin position="28"/>
        <end position="67"/>
    </location>
</feature>
<dbReference type="Pfam" id="PF24750">
    <property type="entry name" value="b-prop_At3g26010-like"/>
    <property type="match status" value="1"/>
</dbReference>
<proteinExistence type="predicted"/>
<accession>A0ABC8JEQ3</accession>
<dbReference type="InterPro" id="IPR050796">
    <property type="entry name" value="SCF_F-box_component"/>
</dbReference>
<sequence length="408" mass="47688">MFSSQRLKTSLHGMWSSDLSTHQVVNNDDIMCEIFLLLPPETVYKLILVSKRWLQIISNPLFRRSYLNKWKKNSAPIGFFICKTKNSGSFKYELRLPPFEFDQPPRTILGDEIKSLRQLGHYIDSSKDFILCSSSHHDYYLWNPITHLRNRIPHPSVHFELSCTSLIIEDSSHVFSYMVIRADCVNKPSEKLRVEIFSSKTNIWSYSELTCPEPVSLMLESKKVINGVVYWYAVGGKVVIFDLNKKEEKRIDLVKLPRIHYYDKRVLAGSDDGCIMYGRCTKSVMEIWKLEKVNGVFQWKHQHKLNFKVVWTWYDVKAERSSIHRKEVKKLLAFPIRNETSGEIMKESKEKKEKKEKKEEEQGVPYGMCGMACHSFDDIGFPFFIRYIRGADVSMIIGKKLLSHYISS</sequence>
<evidence type="ECO:0000259" key="1">
    <source>
        <dbReference type="Pfam" id="PF12937"/>
    </source>
</evidence>
<evidence type="ECO:0000259" key="2">
    <source>
        <dbReference type="Pfam" id="PF24750"/>
    </source>
</evidence>
<dbReference type="InterPro" id="IPR001810">
    <property type="entry name" value="F-box_dom"/>
</dbReference>
<dbReference type="InterPro" id="IPR017451">
    <property type="entry name" value="F-box-assoc_interact_dom"/>
</dbReference>
<evidence type="ECO:0000313" key="3">
    <source>
        <dbReference type="EMBL" id="CAH8319456.1"/>
    </source>
</evidence>
<comment type="caution">
    <text evidence="3">The sequence shown here is derived from an EMBL/GenBank/DDBJ whole genome shotgun (WGS) entry which is preliminary data.</text>
</comment>